<dbReference type="RefSeq" id="WP_348395842.1">
    <property type="nucleotide sequence ID" value="NZ_CP136600.1"/>
</dbReference>
<dbReference type="PRINTS" id="PR00455">
    <property type="entry name" value="HTHTETR"/>
</dbReference>
<dbReference type="InterPro" id="IPR011075">
    <property type="entry name" value="TetR_C"/>
</dbReference>
<evidence type="ECO:0000313" key="6">
    <source>
        <dbReference type="EMBL" id="WOH37048.1"/>
    </source>
</evidence>
<keyword evidence="2 4" id="KW-0238">DNA-binding</keyword>
<gene>
    <name evidence="6" type="ORF">RI844_17015</name>
</gene>
<dbReference type="InterPro" id="IPR009057">
    <property type="entry name" value="Homeodomain-like_sf"/>
</dbReference>
<evidence type="ECO:0000256" key="2">
    <source>
        <dbReference type="ARBA" id="ARBA00023125"/>
    </source>
</evidence>
<organism evidence="6 7">
    <name type="scientific">Thalassotalea fonticola</name>
    <dbReference type="NCBI Taxonomy" id="3065649"/>
    <lineage>
        <taxon>Bacteria</taxon>
        <taxon>Pseudomonadati</taxon>
        <taxon>Pseudomonadota</taxon>
        <taxon>Gammaproteobacteria</taxon>
        <taxon>Alteromonadales</taxon>
        <taxon>Colwelliaceae</taxon>
        <taxon>Thalassotalea</taxon>
    </lineage>
</organism>
<keyword evidence="3" id="KW-0804">Transcription</keyword>
<feature type="domain" description="HTH tetR-type" evidence="5">
    <location>
        <begin position="4"/>
        <end position="64"/>
    </location>
</feature>
<dbReference type="EMBL" id="CP136600">
    <property type="protein sequence ID" value="WOH37048.1"/>
    <property type="molecule type" value="Genomic_DNA"/>
</dbReference>
<keyword evidence="7" id="KW-1185">Reference proteome</keyword>
<evidence type="ECO:0000256" key="4">
    <source>
        <dbReference type="PROSITE-ProRule" id="PRU00335"/>
    </source>
</evidence>
<feature type="DNA-binding region" description="H-T-H motif" evidence="4">
    <location>
        <begin position="27"/>
        <end position="46"/>
    </location>
</feature>
<dbReference type="Gene3D" id="1.10.357.10">
    <property type="entry name" value="Tetracycline Repressor, domain 2"/>
    <property type="match status" value="1"/>
</dbReference>
<keyword evidence="1" id="KW-0805">Transcription regulation</keyword>
<dbReference type="Pfam" id="PF16925">
    <property type="entry name" value="TetR_C_13"/>
    <property type="match status" value="1"/>
</dbReference>
<evidence type="ECO:0000259" key="5">
    <source>
        <dbReference type="PROSITE" id="PS50977"/>
    </source>
</evidence>
<dbReference type="SUPFAM" id="SSF48498">
    <property type="entry name" value="Tetracyclin repressor-like, C-terminal domain"/>
    <property type="match status" value="1"/>
</dbReference>
<dbReference type="PANTHER" id="PTHR47506">
    <property type="entry name" value="TRANSCRIPTIONAL REGULATORY PROTEIN"/>
    <property type="match status" value="1"/>
</dbReference>
<accession>A0ABZ0GNY0</accession>
<evidence type="ECO:0000313" key="7">
    <source>
        <dbReference type="Proteomes" id="UP001301442"/>
    </source>
</evidence>
<protein>
    <submittedName>
        <fullName evidence="6">TetR/AcrR family transcriptional regulator</fullName>
    </submittedName>
</protein>
<reference evidence="6 7" key="1">
    <citation type="submission" date="2023-09" db="EMBL/GenBank/DDBJ databases">
        <authorList>
            <person name="Qi X."/>
        </authorList>
    </citation>
    <scope>NUCLEOTIDE SEQUENCE [LARGE SCALE GENOMIC DNA]</scope>
    <source>
        <strain evidence="6 7">S1-1</strain>
    </source>
</reference>
<dbReference type="InterPro" id="IPR001647">
    <property type="entry name" value="HTH_TetR"/>
</dbReference>
<proteinExistence type="predicted"/>
<dbReference type="PANTHER" id="PTHR47506:SF6">
    <property type="entry name" value="HTH-TYPE TRANSCRIPTIONAL REPRESSOR NEMR"/>
    <property type="match status" value="1"/>
</dbReference>
<dbReference type="Proteomes" id="UP001301442">
    <property type="component" value="Chromosome"/>
</dbReference>
<sequence length="195" mass="22118">MVKQDTREMILAAGHSLIIEKSYNGCGLKEILDSAGVPKGSFYHYFKSKEDFGMALIERATDENSEFFREIFRDRKYSPLTRIKNFFARIQQFHEEEGIDCQCLIPKLALEQSKLSESMRGALKCSQDSMNAQLAQVINEAQAEKELGDNIDAAKMASFLFNASNGASIQMQVENSTQAYDNFVEIIFNFLLVKQ</sequence>
<dbReference type="InterPro" id="IPR036271">
    <property type="entry name" value="Tet_transcr_reg_TetR-rel_C_sf"/>
</dbReference>
<dbReference type="SUPFAM" id="SSF46689">
    <property type="entry name" value="Homeodomain-like"/>
    <property type="match status" value="1"/>
</dbReference>
<dbReference type="Pfam" id="PF00440">
    <property type="entry name" value="TetR_N"/>
    <property type="match status" value="1"/>
</dbReference>
<dbReference type="PROSITE" id="PS50977">
    <property type="entry name" value="HTH_TETR_2"/>
    <property type="match status" value="1"/>
</dbReference>
<name>A0ABZ0GNY0_9GAMM</name>
<evidence type="ECO:0000256" key="1">
    <source>
        <dbReference type="ARBA" id="ARBA00023015"/>
    </source>
</evidence>
<evidence type="ECO:0000256" key="3">
    <source>
        <dbReference type="ARBA" id="ARBA00023163"/>
    </source>
</evidence>